<dbReference type="PANTHER" id="PTHR11709">
    <property type="entry name" value="MULTI-COPPER OXIDASE"/>
    <property type="match status" value="1"/>
</dbReference>
<evidence type="ECO:0000259" key="5">
    <source>
        <dbReference type="Pfam" id="PF07732"/>
    </source>
</evidence>
<accession>A0A1I3BT49</accession>
<keyword evidence="6" id="KW-0132">Cell division</keyword>
<dbReference type="AlphaFoldDB" id="A0A1I3BT49"/>
<evidence type="ECO:0000313" key="6">
    <source>
        <dbReference type="EMBL" id="SFH65350.1"/>
    </source>
</evidence>
<dbReference type="InterPro" id="IPR001117">
    <property type="entry name" value="Cu-oxidase_2nd"/>
</dbReference>
<protein>
    <submittedName>
        <fullName evidence="6">Multicopper oxidase with three cupredoxin domains (Includes cell division protein FtsP and spore coat protein CotA)</fullName>
    </submittedName>
</protein>
<proteinExistence type="predicted"/>
<evidence type="ECO:0000256" key="2">
    <source>
        <dbReference type="ARBA" id="ARBA00023002"/>
    </source>
</evidence>
<feature type="domain" description="Plastocyanin-like" evidence="5">
    <location>
        <begin position="74"/>
        <end position="179"/>
    </location>
</feature>
<feature type="domain" description="Plastocyanin-like" evidence="3">
    <location>
        <begin position="224"/>
        <end position="314"/>
    </location>
</feature>
<reference evidence="6 7" key="1">
    <citation type="submission" date="2016-10" db="EMBL/GenBank/DDBJ databases">
        <authorList>
            <person name="de Groot N.N."/>
        </authorList>
    </citation>
    <scope>NUCLEOTIDE SEQUENCE [LARGE SCALE GENOMIC DNA]</scope>
    <source>
        <strain evidence="6 7">DSM 27630</strain>
    </source>
</reference>
<keyword evidence="7" id="KW-1185">Reference proteome</keyword>
<dbReference type="Proteomes" id="UP000198668">
    <property type="component" value="Unassembled WGS sequence"/>
</dbReference>
<feature type="domain" description="Plastocyanin-like" evidence="4">
    <location>
        <begin position="365"/>
        <end position="477"/>
    </location>
</feature>
<dbReference type="Pfam" id="PF07732">
    <property type="entry name" value="Cu-oxidase_3"/>
    <property type="match status" value="1"/>
</dbReference>
<name>A0A1I3BT49_9LACT</name>
<dbReference type="PROSITE" id="PS00080">
    <property type="entry name" value="MULTICOPPER_OXIDASE2"/>
    <property type="match status" value="1"/>
</dbReference>
<dbReference type="InterPro" id="IPR011707">
    <property type="entry name" value="Cu-oxidase-like_N"/>
</dbReference>
<dbReference type="EMBL" id="FOQE01000009">
    <property type="protein sequence ID" value="SFH65350.1"/>
    <property type="molecule type" value="Genomic_DNA"/>
</dbReference>
<dbReference type="GO" id="GO:0016491">
    <property type="term" value="F:oxidoreductase activity"/>
    <property type="evidence" value="ECO:0007669"/>
    <property type="project" value="UniProtKB-KW"/>
</dbReference>
<dbReference type="InterPro" id="IPR045087">
    <property type="entry name" value="Cu-oxidase_fam"/>
</dbReference>
<dbReference type="InterPro" id="IPR011706">
    <property type="entry name" value="Cu-oxidase_C"/>
</dbReference>
<keyword evidence="1" id="KW-0479">Metal-binding</keyword>
<dbReference type="GO" id="GO:0051301">
    <property type="term" value="P:cell division"/>
    <property type="evidence" value="ECO:0007669"/>
    <property type="project" value="UniProtKB-KW"/>
</dbReference>
<evidence type="ECO:0000256" key="1">
    <source>
        <dbReference type="ARBA" id="ARBA00022723"/>
    </source>
</evidence>
<dbReference type="InterPro" id="IPR002355">
    <property type="entry name" value="Cu_oxidase_Cu_BS"/>
</dbReference>
<evidence type="ECO:0000259" key="3">
    <source>
        <dbReference type="Pfam" id="PF00394"/>
    </source>
</evidence>
<dbReference type="Pfam" id="PF07731">
    <property type="entry name" value="Cu-oxidase_2"/>
    <property type="match status" value="1"/>
</dbReference>
<dbReference type="PANTHER" id="PTHR11709:SF2">
    <property type="entry name" value="MULTICOPPER OXIDASE LPR1"/>
    <property type="match status" value="1"/>
</dbReference>
<dbReference type="GO" id="GO:0005507">
    <property type="term" value="F:copper ion binding"/>
    <property type="evidence" value="ECO:0007669"/>
    <property type="project" value="InterPro"/>
</dbReference>
<evidence type="ECO:0000313" key="7">
    <source>
        <dbReference type="Proteomes" id="UP000198668"/>
    </source>
</evidence>
<sequence length="478" mass="55086">MLTTKNYFHQLDVTSQPNSMTQVDDFDSQPTLKSVEMERQDLPIPALLEPVSQSEEKVHYHITAQEGETEYFPGIKSPSKGYNGNVLGPVMRLRKGQEVTITTENQLEQPATYHWHGLMLPAEADGGPMRVVEPHSQTDVHFDVKNEAATCWFHPHTYLLSPEQLYQGLAGLIYIEDENSDQLKKHLPHEHGVDDIPLIVQDRYFVEDGVVDYEQVFSIDGTRGDHLLLNGALMTKFNTHKRFLRLRLLNASNRTNFKFAFNDQSQFFQIASDGGFLNYPLGMKSLILGAAERAEIVIDLKDTEEEPLYLMVNDFKALEISKTGSLEENVDFSYIYSLREDLLNTIYPEEVADLPFHHILFQGTDERVAVNGRKFQQGRADETYKKDQYYVWRIINQKDDIENMPHPFHAHDTQFRILARNGKLPYKNEMGYKDTLVVNKGEAVDILVKFPDTGLFMHHCHNLEHQEHGMMTHFEVEE</sequence>
<keyword evidence="6" id="KW-0131">Cell cycle</keyword>
<dbReference type="SUPFAM" id="SSF49503">
    <property type="entry name" value="Cupredoxins"/>
    <property type="match status" value="3"/>
</dbReference>
<dbReference type="InterPro" id="IPR008972">
    <property type="entry name" value="Cupredoxin"/>
</dbReference>
<dbReference type="Pfam" id="PF00394">
    <property type="entry name" value="Cu-oxidase"/>
    <property type="match status" value="1"/>
</dbReference>
<gene>
    <name evidence="6" type="ORF">SAMN04489868_10932</name>
</gene>
<keyword evidence="6" id="KW-0946">Virion</keyword>
<keyword evidence="2" id="KW-0560">Oxidoreductase</keyword>
<dbReference type="RefSeq" id="WP_177186176.1">
    <property type="nucleotide sequence ID" value="NZ_FOQE01000009.1"/>
</dbReference>
<evidence type="ECO:0000259" key="4">
    <source>
        <dbReference type="Pfam" id="PF07731"/>
    </source>
</evidence>
<dbReference type="Gene3D" id="2.60.40.420">
    <property type="entry name" value="Cupredoxins - blue copper proteins"/>
    <property type="match status" value="3"/>
</dbReference>
<keyword evidence="6" id="KW-0167">Capsid protein</keyword>
<organism evidence="6 7">
    <name type="scientific">Pisciglobus halotolerans</name>
    <dbReference type="NCBI Taxonomy" id="745365"/>
    <lineage>
        <taxon>Bacteria</taxon>
        <taxon>Bacillati</taxon>
        <taxon>Bacillota</taxon>
        <taxon>Bacilli</taxon>
        <taxon>Lactobacillales</taxon>
        <taxon>Carnobacteriaceae</taxon>
    </lineage>
</organism>